<organism evidence="3 4">
    <name type="scientific">Megalurothrips usitatus</name>
    <name type="common">bean blossom thrips</name>
    <dbReference type="NCBI Taxonomy" id="439358"/>
    <lineage>
        <taxon>Eukaryota</taxon>
        <taxon>Metazoa</taxon>
        <taxon>Ecdysozoa</taxon>
        <taxon>Arthropoda</taxon>
        <taxon>Hexapoda</taxon>
        <taxon>Insecta</taxon>
        <taxon>Pterygota</taxon>
        <taxon>Neoptera</taxon>
        <taxon>Paraneoptera</taxon>
        <taxon>Thysanoptera</taxon>
        <taxon>Terebrantia</taxon>
        <taxon>Thripoidea</taxon>
        <taxon>Thripidae</taxon>
        <taxon>Megalurothrips</taxon>
    </lineage>
</organism>
<evidence type="ECO:0000313" key="3">
    <source>
        <dbReference type="EMBL" id="KAJ1525528.1"/>
    </source>
</evidence>
<comment type="caution">
    <text evidence="3">The sequence shown here is derived from an EMBL/GenBank/DDBJ whole genome shotgun (WGS) entry which is preliminary data.</text>
</comment>
<reference evidence="3" key="1">
    <citation type="submission" date="2022-12" db="EMBL/GenBank/DDBJ databases">
        <title>Chromosome-level genome assembly of the bean flower thrips Megalurothrips usitatus.</title>
        <authorList>
            <person name="Ma L."/>
            <person name="Liu Q."/>
            <person name="Li H."/>
            <person name="Cai W."/>
        </authorList>
    </citation>
    <scope>NUCLEOTIDE SEQUENCE</scope>
    <source>
        <strain evidence="3">Cailab_2022a</strain>
    </source>
</reference>
<dbReference type="Pfam" id="PF20700">
    <property type="entry name" value="Mutator"/>
    <property type="match status" value="1"/>
</dbReference>
<feature type="domain" description="Mutator-like transposase" evidence="2">
    <location>
        <begin position="1"/>
        <end position="113"/>
    </location>
</feature>
<dbReference type="InterPro" id="IPR049012">
    <property type="entry name" value="Mutator_transp_dom"/>
</dbReference>
<sequence length="174" mass="19193">MEAQNLVKGINQLYDAGLHAKYIIGDGDSNVFNKIRQCTARGRTCVKLESANHVVRGYTSRLVRILNDTSVSMEGRNLLKTVQRRLTAAARGAIHNSDRKDPDQLRQHLLNGPLPCVRRPQQLPAERLLHATREGRAEHGPARGGHGDPAGEGRPDARLQRGGQTDGERDDEPV</sequence>
<evidence type="ECO:0000256" key="1">
    <source>
        <dbReference type="SAM" id="MobiDB-lite"/>
    </source>
</evidence>
<protein>
    <recommendedName>
        <fullName evidence="2">Mutator-like transposase domain-containing protein</fullName>
    </recommendedName>
</protein>
<name>A0AAV7XL82_9NEOP</name>
<dbReference type="Proteomes" id="UP001075354">
    <property type="component" value="Chromosome 8"/>
</dbReference>
<dbReference type="AlphaFoldDB" id="A0AAV7XL82"/>
<evidence type="ECO:0000259" key="2">
    <source>
        <dbReference type="Pfam" id="PF20700"/>
    </source>
</evidence>
<feature type="compositionally biased region" description="Basic and acidic residues" evidence="1">
    <location>
        <begin position="132"/>
        <end position="159"/>
    </location>
</feature>
<feature type="region of interest" description="Disordered" evidence="1">
    <location>
        <begin position="132"/>
        <end position="174"/>
    </location>
</feature>
<keyword evidence="4" id="KW-1185">Reference proteome</keyword>
<dbReference type="EMBL" id="JAPTSV010000008">
    <property type="protein sequence ID" value="KAJ1525528.1"/>
    <property type="molecule type" value="Genomic_DNA"/>
</dbReference>
<evidence type="ECO:0000313" key="4">
    <source>
        <dbReference type="Proteomes" id="UP001075354"/>
    </source>
</evidence>
<accession>A0AAV7XL82</accession>
<gene>
    <name evidence="3" type="ORF">ONE63_010334</name>
</gene>
<proteinExistence type="predicted"/>